<evidence type="ECO:0000313" key="2">
    <source>
        <dbReference type="EMBL" id="ALD66272.1"/>
    </source>
</evidence>
<keyword evidence="1" id="KW-1133">Transmembrane helix</keyword>
<accession>A0A0M4JS26</accession>
<dbReference type="NCBIfam" id="NF046003">
    <property type="entry name" value="DxFTY_mem_plasm"/>
    <property type="match status" value="1"/>
</dbReference>
<name>A0A0M4JS26_9MOLU</name>
<dbReference type="Proteomes" id="UP000063919">
    <property type="component" value="Chromosome"/>
</dbReference>
<reference evidence="2 3" key="1">
    <citation type="journal article" date="2015" name="Genome Announc.">
        <title>Complete Genome Sequence of Spiroplasma cantharicola CC-1T (DSM 21588), a Bacterium Isolated from Soldier Beetle (Cantharis carolinus).</title>
        <authorList>
            <person name="Lo W.S."/>
            <person name="Liu P.Y."/>
            <person name="Kuo C.H."/>
        </authorList>
    </citation>
    <scope>NUCLEOTIDE SEQUENCE [LARGE SCALE GENOMIC DNA]</scope>
    <source>
        <strain evidence="2 3">CC-1</strain>
    </source>
</reference>
<feature type="transmembrane region" description="Helical" evidence="1">
    <location>
        <begin position="113"/>
        <end position="139"/>
    </location>
</feature>
<dbReference type="AlphaFoldDB" id="A0A0M4JS26"/>
<dbReference type="KEGG" id="scj:SCANT_v1c03620"/>
<dbReference type="EMBL" id="CP012622">
    <property type="protein sequence ID" value="ALD66272.1"/>
    <property type="molecule type" value="Genomic_DNA"/>
</dbReference>
<sequence>MLNNQIKNFNESRTPFFKSLFYLSIESLIPGLTIWFLVGFDFNFSMTNKLPFPNVGYVSLICIIFFIYTFLTTYLFYKFKFHETDMFTFSSLISLILITIILFGSFMNSTGLWLFVRFLAIVAIVIIATPIFVFISVLFRNKEIKKIEDFEKTLEAYKKGEIIPNSKLLKAQRYQNYLVKKQSKIEELKQFRIDLDLKISKELEEQEIKREMKRKRIIDKLDEKEKRQRAKKQKD</sequence>
<keyword evidence="1" id="KW-0812">Transmembrane</keyword>
<evidence type="ECO:0008006" key="4">
    <source>
        <dbReference type="Google" id="ProtNLM"/>
    </source>
</evidence>
<gene>
    <name evidence="2" type="ORF">SCANT_v1c03620</name>
</gene>
<evidence type="ECO:0000256" key="1">
    <source>
        <dbReference type="SAM" id="Phobius"/>
    </source>
</evidence>
<feature type="transmembrane region" description="Helical" evidence="1">
    <location>
        <begin position="20"/>
        <end position="38"/>
    </location>
</feature>
<feature type="transmembrane region" description="Helical" evidence="1">
    <location>
        <begin position="89"/>
        <end position="107"/>
    </location>
</feature>
<dbReference type="RefSeq" id="WP_053946034.1">
    <property type="nucleotide sequence ID" value="NZ_CP012622.1"/>
</dbReference>
<evidence type="ECO:0000313" key="3">
    <source>
        <dbReference type="Proteomes" id="UP000063919"/>
    </source>
</evidence>
<dbReference type="OrthoDB" id="389620at2"/>
<keyword evidence="1" id="KW-0472">Membrane</keyword>
<keyword evidence="3" id="KW-1185">Reference proteome</keyword>
<organism evidence="2 3">
    <name type="scientific">Spiroplasma cantharicola</name>
    <dbReference type="NCBI Taxonomy" id="362837"/>
    <lineage>
        <taxon>Bacteria</taxon>
        <taxon>Bacillati</taxon>
        <taxon>Mycoplasmatota</taxon>
        <taxon>Mollicutes</taxon>
        <taxon>Entomoplasmatales</taxon>
        <taxon>Spiroplasmataceae</taxon>
        <taxon>Spiroplasma</taxon>
    </lineage>
</organism>
<protein>
    <recommendedName>
        <fullName evidence="4">Transmembrane protein</fullName>
    </recommendedName>
</protein>
<feature type="transmembrane region" description="Helical" evidence="1">
    <location>
        <begin position="58"/>
        <end position="77"/>
    </location>
</feature>
<dbReference type="PATRIC" id="fig|362837.3.peg.364"/>
<proteinExistence type="predicted"/>